<protein>
    <submittedName>
        <fullName evidence="4">IP20089p</fullName>
    </submittedName>
</protein>
<keyword evidence="1" id="KW-0677">Repeat</keyword>
<dbReference type="AlphaFoldDB" id="A8E715"/>
<dbReference type="InterPro" id="IPR003439">
    <property type="entry name" value="ABC_transporter-like_ATP-bd"/>
</dbReference>
<evidence type="ECO:0000256" key="2">
    <source>
        <dbReference type="SAM" id="MobiDB-lite"/>
    </source>
</evidence>
<sequence length="144" mass="15795">MSSAAKKREAQKKKDARNKKIQQIPSTKKANGVPERELTEEEKLCAKLEEEARISAEARSCTGSLAVHPRSRDVKIANFSITFFGSELLQDTMLELNCGRRYGLIGLNGCGKSSLLAVLGGREDFPLLSRIGVCGSLTTHRRSC</sequence>
<feature type="compositionally biased region" description="Basic residues" evidence="2">
    <location>
        <begin position="9"/>
        <end position="20"/>
    </location>
</feature>
<accession>A8E715</accession>
<dbReference type="VEuPathDB" id="VectorBase:FBgn0030672"/>
<dbReference type="InterPro" id="IPR050611">
    <property type="entry name" value="ABCF"/>
</dbReference>
<dbReference type="EMBL" id="BT030957">
    <property type="protein sequence ID" value="ABV82339.1"/>
    <property type="molecule type" value="mRNA"/>
</dbReference>
<dbReference type="GO" id="GO:0005524">
    <property type="term" value="F:ATP binding"/>
    <property type="evidence" value="ECO:0007669"/>
    <property type="project" value="InterPro"/>
</dbReference>
<name>A8E715_DROME</name>
<dbReference type="PANTHER" id="PTHR19211:SF15">
    <property type="entry name" value="ATP-BINDING CASSETTE SUB-FAMILY F MEMBER 2"/>
    <property type="match status" value="1"/>
</dbReference>
<feature type="domain" description="ABC transporter" evidence="3">
    <location>
        <begin position="89"/>
        <end position="123"/>
    </location>
</feature>
<evidence type="ECO:0000256" key="1">
    <source>
        <dbReference type="ARBA" id="ARBA00022737"/>
    </source>
</evidence>
<dbReference type="ExpressionAtlas" id="A8E715">
    <property type="expression patterns" value="baseline and differential"/>
</dbReference>
<dbReference type="InterPro" id="IPR027417">
    <property type="entry name" value="P-loop_NTPase"/>
</dbReference>
<reference evidence="4" key="1">
    <citation type="submission" date="2007-10" db="EMBL/GenBank/DDBJ databases">
        <authorList>
            <person name="Stapleton M."/>
            <person name="Carlson J."/>
            <person name="Frise E."/>
            <person name="Kapadia B."/>
            <person name="Park S."/>
            <person name="Wan K."/>
            <person name="Yu C."/>
            <person name="Celniker S."/>
        </authorList>
    </citation>
    <scope>NUCLEOTIDE SEQUENCE</scope>
</reference>
<proteinExistence type="evidence at transcript level"/>
<dbReference type="PeptideAtlas" id="A8E715"/>
<evidence type="ECO:0000259" key="3">
    <source>
        <dbReference type="Pfam" id="PF00005"/>
    </source>
</evidence>
<dbReference type="Gene3D" id="3.40.50.300">
    <property type="entry name" value="P-loop containing nucleotide triphosphate hydrolases"/>
    <property type="match status" value="1"/>
</dbReference>
<dbReference type="GO" id="GO:0016887">
    <property type="term" value="F:ATP hydrolysis activity"/>
    <property type="evidence" value="ECO:0007669"/>
    <property type="project" value="InterPro"/>
</dbReference>
<dbReference type="SUPFAM" id="SSF52540">
    <property type="entry name" value="P-loop containing nucleoside triphosphate hydrolases"/>
    <property type="match status" value="1"/>
</dbReference>
<dbReference type="Pfam" id="PF00005">
    <property type="entry name" value="ABC_tran"/>
    <property type="match status" value="1"/>
</dbReference>
<organism evidence="4">
    <name type="scientific">Drosophila melanogaster</name>
    <name type="common">Fruit fly</name>
    <dbReference type="NCBI Taxonomy" id="7227"/>
    <lineage>
        <taxon>Eukaryota</taxon>
        <taxon>Metazoa</taxon>
        <taxon>Ecdysozoa</taxon>
        <taxon>Arthropoda</taxon>
        <taxon>Hexapoda</taxon>
        <taxon>Insecta</taxon>
        <taxon>Pterygota</taxon>
        <taxon>Neoptera</taxon>
        <taxon>Endopterygota</taxon>
        <taxon>Diptera</taxon>
        <taxon>Brachycera</taxon>
        <taxon>Muscomorpha</taxon>
        <taxon>Ephydroidea</taxon>
        <taxon>Drosophilidae</taxon>
        <taxon>Drosophila</taxon>
        <taxon>Sophophora</taxon>
    </lineage>
</organism>
<feature type="region of interest" description="Disordered" evidence="2">
    <location>
        <begin position="1"/>
        <end position="37"/>
    </location>
</feature>
<evidence type="ECO:0000313" key="4">
    <source>
        <dbReference type="EMBL" id="ABV82339.1"/>
    </source>
</evidence>
<dbReference type="PANTHER" id="PTHR19211">
    <property type="entry name" value="ATP-BINDING TRANSPORT PROTEIN-RELATED"/>
    <property type="match status" value="1"/>
</dbReference>
<dbReference type="OrthoDB" id="2110130at2759"/>
<dbReference type="Bgee" id="FBgn0030672">
    <property type="expression patterns" value="Expressed in adult enteroendocrine precursor cell in adult midgut (Drosophila) and 252 other cell types or tissues"/>
</dbReference>